<comment type="caution">
    <text evidence="14">The sequence shown here is derived from an EMBL/GenBank/DDBJ whole genome shotgun (WGS) entry which is preliminary data.</text>
</comment>
<dbReference type="Pfam" id="PF01794">
    <property type="entry name" value="Ferric_reduct"/>
    <property type="match status" value="1"/>
</dbReference>
<dbReference type="InterPro" id="IPR013130">
    <property type="entry name" value="Fe3_Rdtase_TM_dom"/>
</dbReference>
<evidence type="ECO:0000256" key="10">
    <source>
        <dbReference type="ARBA" id="ARBA00023180"/>
    </source>
</evidence>
<sequence>MKIPSYTGLAAVAVALFSVATVQATPLEIVLPDQECGLVMFDVYGDYGWPGIGYGDYYGALCQNPNALVSIYASLFTYCKPSEYNSSLGIIAQWCMGYGEVELVPYTEFAANLTKEAIAALPIINSEDELPEDSNVTTPFLMSQAWFDLARVSEHWYDYEQRIEAYYTFAGFGFWCVILVFGMVQNLIRKTIESRQGFIYADAEGSVVRPGSGGKPGIFSRAAAVVRKYVLTPSSMPPYHQQRFMGCTIPTRAESFVVLSYWIVTIILSCVNYHGQADNIFFGDNAPQIWRYMADRTGTMSYGNLPLLWIFSGRNNIFLWLTGWSFGTFNIFHRHIARIATLQGILHSLGYTFYYFTAGYGDDYYEDFEELWWTAGVVATVIMSFVILFSFSFFRKRLYENFLIIHIVLSVLLLVFLYYHTNIFDLTEYNYPFLLTCCVIWGFDRFLRLTRQVYTNMHVRSGKGFQTTKSTVTYHEAANILTIDIVPANANLFPGPGQHYYIYQPLRFFGWENHPFTLAHWSKPATPSDDLHLQFWVRPYDGWTKKLVKQCKANGGSTATIAPTMLIEGPYLAHEPIHTFDQILLVAGGSGIAGVMPYLQDYVRRVDQGAAAGANGKIPTRTRNVTLIWADRREEYLRFVAEGSLAGLLNRPDINVSFHLTGSAQCSAAVAAAAPANVSSTASSSTDNVESPVTPVADAEVEAGEKTVQEFSNEKGGVLADAAAYKKQAAAGGFRVQVGRPDVLSTVRKLAQSVHGTDTRLAVMVCGPNDLADNVRHVVAQNMETSRESISYFEESFGW</sequence>
<dbReference type="InterPro" id="IPR013112">
    <property type="entry name" value="FAD-bd_8"/>
</dbReference>
<gene>
    <name evidence="14" type="ORF">SCUCBS95973_003958</name>
</gene>
<evidence type="ECO:0000256" key="8">
    <source>
        <dbReference type="ARBA" id="ARBA00023065"/>
    </source>
</evidence>
<dbReference type="Pfam" id="PF08022">
    <property type="entry name" value="FAD_binding_8"/>
    <property type="match status" value="1"/>
</dbReference>
<keyword evidence="10" id="KW-0325">Glycoprotein</keyword>
<keyword evidence="3" id="KW-0813">Transport</keyword>
<dbReference type="SUPFAM" id="SSF52343">
    <property type="entry name" value="Ferredoxin reductase-like, C-terminal NADP-linked domain"/>
    <property type="match status" value="1"/>
</dbReference>
<dbReference type="Proteomes" id="UP001642405">
    <property type="component" value="Unassembled WGS sequence"/>
</dbReference>
<dbReference type="SFLD" id="SFLDS00052">
    <property type="entry name" value="Ferric_Reductase_Domain"/>
    <property type="match status" value="1"/>
</dbReference>
<evidence type="ECO:0000256" key="2">
    <source>
        <dbReference type="ARBA" id="ARBA00006278"/>
    </source>
</evidence>
<dbReference type="SFLD" id="SFLDG01168">
    <property type="entry name" value="Ferric_reductase_subgroup_(FRE"/>
    <property type="match status" value="1"/>
</dbReference>
<keyword evidence="4 11" id="KW-0812">Transmembrane</keyword>
<accession>A0ABP0BJN8</accession>
<feature type="transmembrane region" description="Helical" evidence="11">
    <location>
        <begin position="339"/>
        <end position="356"/>
    </location>
</feature>
<dbReference type="PANTHER" id="PTHR32361:SF9">
    <property type="entry name" value="FERRIC REDUCTASE TRANSMEMBRANE COMPONENT 3-RELATED"/>
    <property type="match status" value="1"/>
</dbReference>
<evidence type="ECO:0000256" key="9">
    <source>
        <dbReference type="ARBA" id="ARBA00023136"/>
    </source>
</evidence>
<evidence type="ECO:0000256" key="12">
    <source>
        <dbReference type="SAM" id="SignalP"/>
    </source>
</evidence>
<proteinExistence type="inferred from homology"/>
<feature type="transmembrane region" description="Helical" evidence="11">
    <location>
        <begin position="371"/>
        <end position="394"/>
    </location>
</feature>
<evidence type="ECO:0000256" key="1">
    <source>
        <dbReference type="ARBA" id="ARBA00004141"/>
    </source>
</evidence>
<dbReference type="Pfam" id="PF08030">
    <property type="entry name" value="NAD_binding_6"/>
    <property type="match status" value="1"/>
</dbReference>
<reference evidence="14 15" key="1">
    <citation type="submission" date="2024-01" db="EMBL/GenBank/DDBJ databases">
        <authorList>
            <person name="Allen C."/>
            <person name="Tagirdzhanova G."/>
        </authorList>
    </citation>
    <scope>NUCLEOTIDE SEQUENCE [LARGE SCALE GENOMIC DNA]</scope>
</reference>
<dbReference type="InterPro" id="IPR013121">
    <property type="entry name" value="Fe_red_NAD-bd_6"/>
</dbReference>
<evidence type="ECO:0000313" key="14">
    <source>
        <dbReference type="EMBL" id="CAK7219843.1"/>
    </source>
</evidence>
<evidence type="ECO:0000313" key="15">
    <source>
        <dbReference type="Proteomes" id="UP001642405"/>
    </source>
</evidence>
<feature type="transmembrane region" description="Helical" evidence="11">
    <location>
        <begin position="255"/>
        <end position="275"/>
    </location>
</feature>
<keyword evidence="8" id="KW-0406">Ion transport</keyword>
<keyword evidence="6 11" id="KW-1133">Transmembrane helix</keyword>
<feature type="signal peptide" evidence="12">
    <location>
        <begin position="1"/>
        <end position="24"/>
    </location>
</feature>
<keyword evidence="5" id="KW-0249">Electron transport</keyword>
<keyword evidence="9 11" id="KW-0472">Membrane</keyword>
<comment type="subcellular location">
    <subcellularLocation>
        <location evidence="1">Membrane</location>
        <topology evidence="1">Multi-pass membrane protein</topology>
    </subcellularLocation>
</comment>
<evidence type="ECO:0000259" key="13">
    <source>
        <dbReference type="PROSITE" id="PS51384"/>
    </source>
</evidence>
<feature type="transmembrane region" description="Helical" evidence="11">
    <location>
        <begin position="165"/>
        <end position="188"/>
    </location>
</feature>
<evidence type="ECO:0000256" key="4">
    <source>
        <dbReference type="ARBA" id="ARBA00022692"/>
    </source>
</evidence>
<dbReference type="EMBL" id="CAWUHB010000018">
    <property type="protein sequence ID" value="CAK7219843.1"/>
    <property type="molecule type" value="Genomic_DNA"/>
</dbReference>
<feature type="transmembrane region" description="Helical" evidence="11">
    <location>
        <begin position="401"/>
        <end position="419"/>
    </location>
</feature>
<dbReference type="InterPro" id="IPR017927">
    <property type="entry name" value="FAD-bd_FR_type"/>
</dbReference>
<protein>
    <recommendedName>
        <fullName evidence="13">FAD-binding FR-type domain-containing protein</fullName>
    </recommendedName>
</protein>
<dbReference type="PANTHER" id="PTHR32361">
    <property type="entry name" value="FERRIC/CUPRIC REDUCTASE TRANSMEMBRANE COMPONENT"/>
    <property type="match status" value="1"/>
</dbReference>
<dbReference type="PROSITE" id="PS51384">
    <property type="entry name" value="FAD_FR"/>
    <property type="match status" value="1"/>
</dbReference>
<dbReference type="InterPro" id="IPR039261">
    <property type="entry name" value="FNR_nucleotide-bd"/>
</dbReference>
<organism evidence="14 15">
    <name type="scientific">Sporothrix curviconia</name>
    <dbReference type="NCBI Taxonomy" id="1260050"/>
    <lineage>
        <taxon>Eukaryota</taxon>
        <taxon>Fungi</taxon>
        <taxon>Dikarya</taxon>
        <taxon>Ascomycota</taxon>
        <taxon>Pezizomycotina</taxon>
        <taxon>Sordariomycetes</taxon>
        <taxon>Sordariomycetidae</taxon>
        <taxon>Ophiostomatales</taxon>
        <taxon>Ophiostomataceae</taxon>
        <taxon>Sporothrix</taxon>
    </lineage>
</organism>
<evidence type="ECO:0000256" key="11">
    <source>
        <dbReference type="SAM" id="Phobius"/>
    </source>
</evidence>
<keyword evidence="7" id="KW-0560">Oxidoreductase</keyword>
<feature type="transmembrane region" description="Helical" evidence="11">
    <location>
        <begin position="307"/>
        <end position="327"/>
    </location>
</feature>
<dbReference type="Gene3D" id="3.40.50.80">
    <property type="entry name" value="Nucleotide-binding domain of ferredoxin-NADP reductase (FNR) module"/>
    <property type="match status" value="1"/>
</dbReference>
<feature type="chain" id="PRO_5045901794" description="FAD-binding FR-type domain-containing protein" evidence="12">
    <location>
        <begin position="25"/>
        <end position="799"/>
    </location>
</feature>
<keyword evidence="15" id="KW-1185">Reference proteome</keyword>
<dbReference type="CDD" id="cd06186">
    <property type="entry name" value="NOX_Duox_like_FAD_NADP"/>
    <property type="match status" value="1"/>
</dbReference>
<evidence type="ECO:0000256" key="5">
    <source>
        <dbReference type="ARBA" id="ARBA00022982"/>
    </source>
</evidence>
<feature type="domain" description="FAD-binding FR-type" evidence="13">
    <location>
        <begin position="463"/>
        <end position="577"/>
    </location>
</feature>
<name>A0ABP0BJN8_9PEZI</name>
<comment type="similarity">
    <text evidence="2">Belongs to the ferric reductase (FRE) family.</text>
</comment>
<evidence type="ECO:0000256" key="3">
    <source>
        <dbReference type="ARBA" id="ARBA00022448"/>
    </source>
</evidence>
<evidence type="ECO:0000256" key="7">
    <source>
        <dbReference type="ARBA" id="ARBA00023002"/>
    </source>
</evidence>
<dbReference type="InterPro" id="IPR051410">
    <property type="entry name" value="Ferric/Cupric_Reductase"/>
</dbReference>
<evidence type="ECO:0000256" key="6">
    <source>
        <dbReference type="ARBA" id="ARBA00022989"/>
    </source>
</evidence>
<keyword evidence="12" id="KW-0732">Signal</keyword>